<dbReference type="InterPro" id="IPR014729">
    <property type="entry name" value="Rossmann-like_a/b/a_fold"/>
</dbReference>
<feature type="binding site" evidence="7">
    <location>
        <position position="183"/>
    </location>
    <ligand>
        <name>L-glutamine</name>
        <dbReference type="ChEBI" id="CHEBI:58359"/>
    </ligand>
</feature>
<dbReference type="NCBIfam" id="NF010588">
    <property type="entry name" value="PRK13981.1"/>
    <property type="match status" value="1"/>
</dbReference>
<dbReference type="AlphaFoldDB" id="A0AA37SQI2"/>
<evidence type="ECO:0000256" key="3">
    <source>
        <dbReference type="ARBA" id="ARBA00022598"/>
    </source>
</evidence>
<dbReference type="GO" id="GO:0000257">
    <property type="term" value="F:nitrilase activity"/>
    <property type="evidence" value="ECO:0007669"/>
    <property type="project" value="UniProtKB-ARBA"/>
</dbReference>
<dbReference type="PIRSF" id="PIRSF006630">
    <property type="entry name" value="NADS_GAT"/>
    <property type="match status" value="1"/>
</dbReference>
<dbReference type="CDD" id="cd07570">
    <property type="entry name" value="GAT_Gln-NAD-synth"/>
    <property type="match status" value="1"/>
</dbReference>
<dbReference type="EMBL" id="BSOH01000007">
    <property type="protein sequence ID" value="GLR17046.1"/>
    <property type="molecule type" value="Genomic_DNA"/>
</dbReference>
<dbReference type="SUPFAM" id="SSF52402">
    <property type="entry name" value="Adenine nucleotide alpha hydrolases-like"/>
    <property type="match status" value="1"/>
</dbReference>
<evidence type="ECO:0000256" key="4">
    <source>
        <dbReference type="ARBA" id="ARBA00022741"/>
    </source>
</evidence>
<evidence type="ECO:0000256" key="8">
    <source>
        <dbReference type="PIRNR" id="PIRNR006630"/>
    </source>
</evidence>
<feature type="region of interest" description="Disordered" evidence="11">
    <location>
        <begin position="450"/>
        <end position="469"/>
    </location>
</feature>
<evidence type="ECO:0000256" key="6">
    <source>
        <dbReference type="ARBA" id="ARBA00023027"/>
    </source>
</evidence>
<sequence>MKITLAQLNFHIGNFEGNVGKMLKAIDQAKIDGSDIICFPELSVTGYPPRDFLEFDDFIVQVEHAVDQLREASEGIAVIVGAPSRNPVIEGKDLFNSAYFLYDKKVKHIYNKALLPTYDIFDEYRYFEPASNFDLIEFKGKKIALTICEDIWNIGNENPLYTVCPMDEMIGKKPDFMINISASPFSYDHAEERIHVLKANVERYGLPIFYVNQIGAQTEVIFDGGSVVMSPSGNVYEELPYFVESIKSYELEDVIADKQNILQEKNKIQEIHDAIILGIKDYFGKLGFTKAILGLSGGIDSAVSCALAVKALGKENVRGVLMPSEFSSGHSVDDARALAENLGIRYDIIPIKDPYETFLKLLNPLFDGKPFNVAEENIQARCRGLLLMALSNKHGNILLNTSNKSENAVGYGTLYGDLAGGLSVIGDVYKTDVFLLSEYINKDEEVIPRNTITKPPSAELRPNQKDSDSLPDYDILDEILTLYIENQMGPKEIIAKGHDEKLVRRILRLVNINEFKRYQTAPALRVSSKAFGMGRRMPIVGKYLA</sequence>
<dbReference type="Pfam" id="PF02540">
    <property type="entry name" value="NAD_synthase"/>
    <property type="match status" value="1"/>
</dbReference>
<dbReference type="GO" id="GO:0004359">
    <property type="term" value="F:glutaminase activity"/>
    <property type="evidence" value="ECO:0007669"/>
    <property type="project" value="InterPro"/>
</dbReference>
<dbReference type="Pfam" id="PF00795">
    <property type="entry name" value="CN_hydrolase"/>
    <property type="match status" value="1"/>
</dbReference>
<comment type="similarity">
    <text evidence="10">Belongs to the NAD synthetase family.</text>
</comment>
<keyword evidence="14" id="KW-1185">Reference proteome</keyword>
<dbReference type="FunFam" id="3.40.50.620:FF:000106">
    <property type="entry name" value="Glutamine-dependent NAD(+) synthetase"/>
    <property type="match status" value="1"/>
</dbReference>
<comment type="similarity">
    <text evidence="2 7 8">In the C-terminal section; belongs to the NAD synthetase family.</text>
</comment>
<dbReference type="PANTHER" id="PTHR23090:SF9">
    <property type="entry name" value="GLUTAMINE-DEPENDENT NAD(+) SYNTHETASE"/>
    <property type="match status" value="1"/>
</dbReference>
<comment type="function">
    <text evidence="7">Catalyzes the ATP-dependent amidation of deamido-NAD to form NAD. Uses L-glutamine as a nitrogen source.</text>
</comment>
<accession>A0AA37SQI2</accession>
<dbReference type="EC" id="6.3.5.1" evidence="7 8"/>
<dbReference type="GO" id="GO:0008795">
    <property type="term" value="F:NAD+ synthase activity"/>
    <property type="evidence" value="ECO:0007669"/>
    <property type="project" value="UniProtKB-UniRule"/>
</dbReference>
<feature type="active site" description="Proton acceptor; for glutaminase activity" evidence="7">
    <location>
        <position position="41"/>
    </location>
</feature>
<feature type="binding site" evidence="7">
    <location>
        <position position="406"/>
    </location>
    <ligand>
        <name>deamido-NAD(+)</name>
        <dbReference type="ChEBI" id="CHEBI:58437"/>
        <note>ligand shared between two neighboring subunits</note>
    </ligand>
</feature>
<dbReference type="InterPro" id="IPR000132">
    <property type="entry name" value="Nitrilase/CN_hydratase_CS"/>
</dbReference>
<feature type="domain" description="CN hydrolase" evidence="12">
    <location>
        <begin position="1"/>
        <end position="253"/>
    </location>
</feature>
<dbReference type="HAMAP" id="MF_02090">
    <property type="entry name" value="NadE_glutamine_dep"/>
    <property type="match status" value="1"/>
</dbReference>
<dbReference type="InterPro" id="IPR014445">
    <property type="entry name" value="Gln-dep_NAD_synthase"/>
</dbReference>
<evidence type="ECO:0000256" key="5">
    <source>
        <dbReference type="ARBA" id="ARBA00022840"/>
    </source>
</evidence>
<reference evidence="13" key="1">
    <citation type="journal article" date="2014" name="Int. J. Syst. Evol. Microbiol.">
        <title>Complete genome sequence of Corynebacterium casei LMG S-19264T (=DSM 44701T), isolated from a smear-ripened cheese.</title>
        <authorList>
            <consortium name="US DOE Joint Genome Institute (JGI-PGF)"/>
            <person name="Walter F."/>
            <person name="Albersmeier A."/>
            <person name="Kalinowski J."/>
            <person name="Ruckert C."/>
        </authorList>
    </citation>
    <scope>NUCLEOTIDE SEQUENCE</scope>
    <source>
        <strain evidence="13">NBRC 108769</strain>
    </source>
</reference>
<dbReference type="NCBIfam" id="TIGR00552">
    <property type="entry name" value="nadE"/>
    <property type="match status" value="1"/>
</dbReference>
<evidence type="ECO:0000313" key="14">
    <source>
        <dbReference type="Proteomes" id="UP001156666"/>
    </source>
</evidence>
<evidence type="ECO:0000256" key="1">
    <source>
        <dbReference type="ARBA" id="ARBA00005188"/>
    </source>
</evidence>
<dbReference type="GO" id="GO:0005524">
    <property type="term" value="F:ATP binding"/>
    <property type="evidence" value="ECO:0007669"/>
    <property type="project" value="UniProtKB-UniRule"/>
</dbReference>
<keyword evidence="5 7" id="KW-0067">ATP-binding</keyword>
<dbReference type="GO" id="GO:0005737">
    <property type="term" value="C:cytoplasm"/>
    <property type="evidence" value="ECO:0007669"/>
    <property type="project" value="InterPro"/>
</dbReference>
<evidence type="ECO:0000256" key="9">
    <source>
        <dbReference type="PROSITE-ProRule" id="PRU10139"/>
    </source>
</evidence>
<gene>
    <name evidence="7" type="primary">nadE</name>
    <name evidence="13" type="ORF">GCM10007940_16610</name>
</gene>
<dbReference type="InterPro" id="IPR022310">
    <property type="entry name" value="NAD/GMP_synthase"/>
</dbReference>
<protein>
    <recommendedName>
        <fullName evidence="7 8">Glutamine-dependent NAD(+) synthetase</fullName>
        <ecNumber evidence="7 8">6.3.5.1</ecNumber>
    </recommendedName>
    <alternativeName>
        <fullName evidence="7 8">NAD(+) synthase [glutamine-hydrolyzing]</fullName>
    </alternativeName>
</protein>
<reference evidence="13" key="2">
    <citation type="submission" date="2023-01" db="EMBL/GenBank/DDBJ databases">
        <title>Draft genome sequence of Portibacter lacus strain NBRC 108769.</title>
        <authorList>
            <person name="Sun Q."/>
            <person name="Mori K."/>
        </authorList>
    </citation>
    <scope>NUCLEOTIDE SEQUENCE</scope>
    <source>
        <strain evidence="13">NBRC 108769</strain>
    </source>
</reference>
<feature type="binding site" evidence="7">
    <location>
        <position position="118"/>
    </location>
    <ligand>
        <name>L-glutamine</name>
        <dbReference type="ChEBI" id="CHEBI:58359"/>
    </ligand>
</feature>
<dbReference type="InterPro" id="IPR003694">
    <property type="entry name" value="NAD_synthase"/>
</dbReference>
<feature type="active site" description="Proton acceptor" evidence="9">
    <location>
        <position position="41"/>
    </location>
</feature>
<dbReference type="CDD" id="cd00553">
    <property type="entry name" value="NAD_synthase"/>
    <property type="match status" value="1"/>
</dbReference>
<feature type="active site" description="For glutaminase activity" evidence="7">
    <location>
        <position position="112"/>
    </location>
</feature>
<proteinExistence type="inferred from homology"/>
<dbReference type="GO" id="GO:0009435">
    <property type="term" value="P:NAD+ biosynthetic process"/>
    <property type="evidence" value="ECO:0007669"/>
    <property type="project" value="UniProtKB-UniRule"/>
</dbReference>
<dbReference type="PROSITE" id="PS00920">
    <property type="entry name" value="NITRIL_CHT_1"/>
    <property type="match status" value="1"/>
</dbReference>
<feature type="binding site" evidence="7">
    <location>
        <begin position="294"/>
        <end position="301"/>
    </location>
    <ligand>
        <name>ATP</name>
        <dbReference type="ChEBI" id="CHEBI:30616"/>
    </ligand>
</feature>
<evidence type="ECO:0000259" key="12">
    <source>
        <dbReference type="PROSITE" id="PS50263"/>
    </source>
</evidence>
<dbReference type="RefSeq" id="WP_235290775.1">
    <property type="nucleotide sequence ID" value="NZ_BSOH01000007.1"/>
</dbReference>
<dbReference type="SUPFAM" id="SSF56317">
    <property type="entry name" value="Carbon-nitrogen hydrolase"/>
    <property type="match status" value="1"/>
</dbReference>
<evidence type="ECO:0000256" key="7">
    <source>
        <dbReference type="HAMAP-Rule" id="MF_02090"/>
    </source>
</evidence>
<feature type="active site" description="Nucleophile; for glutaminase activity" evidence="7">
    <location>
        <position position="148"/>
    </location>
</feature>
<comment type="pathway">
    <text evidence="1 7 8">Cofactor biosynthesis; NAD(+) biosynthesis; NAD(+) from deamido-NAD(+) (L-Gln route): step 1/1.</text>
</comment>
<dbReference type="Proteomes" id="UP001156666">
    <property type="component" value="Unassembled WGS sequence"/>
</dbReference>
<evidence type="ECO:0000256" key="2">
    <source>
        <dbReference type="ARBA" id="ARBA00007145"/>
    </source>
</evidence>
<organism evidence="13 14">
    <name type="scientific">Portibacter lacus</name>
    <dbReference type="NCBI Taxonomy" id="1099794"/>
    <lineage>
        <taxon>Bacteria</taxon>
        <taxon>Pseudomonadati</taxon>
        <taxon>Bacteroidota</taxon>
        <taxon>Saprospiria</taxon>
        <taxon>Saprospirales</taxon>
        <taxon>Haliscomenobacteraceae</taxon>
        <taxon>Portibacter</taxon>
    </lineage>
</organism>
<evidence type="ECO:0000313" key="13">
    <source>
        <dbReference type="EMBL" id="GLR17046.1"/>
    </source>
</evidence>
<keyword evidence="6 7" id="KW-0520">NAD</keyword>
<dbReference type="Gene3D" id="3.40.50.620">
    <property type="entry name" value="HUPs"/>
    <property type="match status" value="1"/>
</dbReference>
<feature type="binding site" evidence="7">
    <location>
        <position position="401"/>
    </location>
    <ligand>
        <name>ATP</name>
        <dbReference type="ChEBI" id="CHEBI:30616"/>
    </ligand>
</feature>
<feature type="binding site" evidence="7">
    <location>
        <position position="516"/>
    </location>
    <ligand>
        <name>deamido-NAD(+)</name>
        <dbReference type="ChEBI" id="CHEBI:58437"/>
        <note>ligand shared between two neighboring subunits</note>
    </ligand>
</feature>
<comment type="catalytic activity">
    <reaction evidence="7 8">
        <text>deamido-NAD(+) + L-glutamine + ATP + H2O = L-glutamate + AMP + diphosphate + NAD(+) + H(+)</text>
        <dbReference type="Rhea" id="RHEA:24384"/>
        <dbReference type="ChEBI" id="CHEBI:15377"/>
        <dbReference type="ChEBI" id="CHEBI:15378"/>
        <dbReference type="ChEBI" id="CHEBI:29985"/>
        <dbReference type="ChEBI" id="CHEBI:30616"/>
        <dbReference type="ChEBI" id="CHEBI:33019"/>
        <dbReference type="ChEBI" id="CHEBI:57540"/>
        <dbReference type="ChEBI" id="CHEBI:58359"/>
        <dbReference type="ChEBI" id="CHEBI:58437"/>
        <dbReference type="ChEBI" id="CHEBI:456215"/>
        <dbReference type="EC" id="6.3.5.1"/>
    </reaction>
</comment>
<keyword evidence="4 7" id="KW-0547">Nucleotide-binding</keyword>
<keyword evidence="3 7" id="KW-0436">Ligase</keyword>
<feature type="binding site" evidence="7">
    <location>
        <position position="377"/>
    </location>
    <ligand>
        <name>deamido-NAD(+)</name>
        <dbReference type="ChEBI" id="CHEBI:58437"/>
        <note>ligand shared between two neighboring subunits</note>
    </ligand>
</feature>
<comment type="caution">
    <text evidence="13">The sequence shown here is derived from an EMBL/GenBank/DDBJ whole genome shotgun (WGS) entry which is preliminary data.</text>
</comment>
<dbReference type="InterPro" id="IPR003010">
    <property type="entry name" value="C-N_Hydrolase"/>
</dbReference>
<name>A0AA37SQI2_9BACT</name>
<comment type="caution">
    <text evidence="7">Lacks conserved residue(s) required for the propagation of feature annotation.</text>
</comment>
<dbReference type="PANTHER" id="PTHR23090">
    <property type="entry name" value="NH 3 /GLUTAMINE-DEPENDENT NAD + SYNTHETASE"/>
    <property type="match status" value="1"/>
</dbReference>
<dbReference type="Gene3D" id="3.60.110.10">
    <property type="entry name" value="Carbon-nitrogen hydrolase"/>
    <property type="match status" value="1"/>
</dbReference>
<evidence type="ECO:0000256" key="10">
    <source>
        <dbReference type="RuleBase" id="RU003811"/>
    </source>
</evidence>
<dbReference type="PROSITE" id="PS50263">
    <property type="entry name" value="CN_HYDROLASE"/>
    <property type="match status" value="1"/>
</dbReference>
<evidence type="ECO:0000256" key="11">
    <source>
        <dbReference type="SAM" id="MobiDB-lite"/>
    </source>
</evidence>
<dbReference type="InterPro" id="IPR036526">
    <property type="entry name" value="C-N_Hydrolase_sf"/>
</dbReference>
<dbReference type="GO" id="GO:0003952">
    <property type="term" value="F:NAD+ synthase (glutamine-hydrolyzing) activity"/>
    <property type="evidence" value="ECO:0007669"/>
    <property type="project" value="UniProtKB-UniRule"/>
</dbReference>